<feature type="binding site" evidence="7">
    <location>
        <position position="7"/>
    </location>
    <ligand>
        <name>Mg(2+)</name>
        <dbReference type="ChEBI" id="CHEBI:18420"/>
        <label>1</label>
    </ligand>
</feature>
<sequence length="255" mass="29299">MKIATWNVNSLRVRLPHVLNWLGQERPDVLAVQETKMTDPEFPVAELAEAGYRSVYSGQKTYNGVAVLSKLDPCDPITDPADFDDPQRRILAVTVADCRIVNLYVPNGGEVGSDKYAYKLNWLAKMRNCLRLELERHPRLVVLGDFNIAPEDRDVYDPESWREKILCSTPEREAFRALLDLGLTDAFRRFDQAEKSYTWWDYRLNAFRRNLGLRIDHILVSAPLAEDCLACRIDVEPRKLERPSDHAPVVAEFRA</sequence>
<feature type="site" description="Transition state stabilizer" evidence="8">
    <location>
        <position position="147"/>
    </location>
</feature>
<comment type="cofactor">
    <cofactor evidence="1">
        <name>Mn(2+)</name>
        <dbReference type="ChEBI" id="CHEBI:29035"/>
    </cofactor>
</comment>
<evidence type="ECO:0000313" key="11">
    <source>
        <dbReference type="Proteomes" id="UP000266313"/>
    </source>
</evidence>
<evidence type="ECO:0000256" key="1">
    <source>
        <dbReference type="ARBA" id="ARBA00001936"/>
    </source>
</evidence>
<comment type="cofactor">
    <cofactor evidence="7">
        <name>Mg(2+)</name>
        <dbReference type="ChEBI" id="CHEBI:18420"/>
    </cofactor>
    <cofactor evidence="7">
        <name>Mn(2+)</name>
        <dbReference type="ChEBI" id="CHEBI:29035"/>
    </cofactor>
    <text evidence="7">Probably binds two magnesium or manganese ions per subunit.</text>
</comment>
<dbReference type="PROSITE" id="PS51435">
    <property type="entry name" value="AP_NUCLEASE_F1_4"/>
    <property type="match status" value="1"/>
</dbReference>
<feature type="binding site" evidence="7">
    <location>
        <position position="145"/>
    </location>
    <ligand>
        <name>Mg(2+)</name>
        <dbReference type="ChEBI" id="CHEBI:18420"/>
        <label>1</label>
    </ligand>
</feature>
<dbReference type="EMBL" id="AP017928">
    <property type="protein sequence ID" value="BBA36516.1"/>
    <property type="molecule type" value="Genomic_DNA"/>
</dbReference>
<dbReference type="InterPro" id="IPR020847">
    <property type="entry name" value="AP_endonuclease_F1_BS"/>
</dbReference>
<evidence type="ECO:0000256" key="6">
    <source>
        <dbReference type="PIRSR" id="PIRSR604808-1"/>
    </source>
</evidence>
<proteinExistence type="inferred from homology"/>
<evidence type="ECO:0000256" key="2">
    <source>
        <dbReference type="ARBA" id="ARBA00007092"/>
    </source>
</evidence>
<organism evidence="10 11">
    <name type="scientific">Methylocaldum marinum</name>
    <dbReference type="NCBI Taxonomy" id="1432792"/>
    <lineage>
        <taxon>Bacteria</taxon>
        <taxon>Pseudomonadati</taxon>
        <taxon>Pseudomonadota</taxon>
        <taxon>Gammaproteobacteria</taxon>
        <taxon>Methylococcales</taxon>
        <taxon>Methylococcaceae</taxon>
        <taxon>Methylocaldum</taxon>
    </lineage>
</organism>
<dbReference type="SUPFAM" id="SSF56219">
    <property type="entry name" value="DNase I-like"/>
    <property type="match status" value="1"/>
</dbReference>
<dbReference type="NCBIfam" id="TIGR00195">
    <property type="entry name" value="exoDNase_III"/>
    <property type="match status" value="1"/>
</dbReference>
<protein>
    <submittedName>
        <fullName evidence="10">Exodeoxyribonuclease III</fullName>
    </submittedName>
</protein>
<dbReference type="PROSITE" id="PS00726">
    <property type="entry name" value="AP_NUCLEASE_F1_1"/>
    <property type="match status" value="1"/>
</dbReference>
<dbReference type="KEGG" id="mmai:sS8_4586"/>
<dbReference type="InterPro" id="IPR036691">
    <property type="entry name" value="Endo/exonu/phosph_ase_sf"/>
</dbReference>
<dbReference type="CDD" id="cd09086">
    <property type="entry name" value="ExoIII-like_AP-endo"/>
    <property type="match status" value="1"/>
</dbReference>
<dbReference type="PANTHER" id="PTHR43250">
    <property type="entry name" value="EXODEOXYRIBONUCLEASE III"/>
    <property type="match status" value="1"/>
</dbReference>
<evidence type="ECO:0000256" key="8">
    <source>
        <dbReference type="PIRSR" id="PIRSR604808-3"/>
    </source>
</evidence>
<dbReference type="Pfam" id="PF03372">
    <property type="entry name" value="Exo_endo_phos"/>
    <property type="match status" value="1"/>
</dbReference>
<dbReference type="GO" id="GO:0003677">
    <property type="term" value="F:DNA binding"/>
    <property type="evidence" value="ECO:0007669"/>
    <property type="project" value="InterPro"/>
</dbReference>
<dbReference type="InterPro" id="IPR020848">
    <property type="entry name" value="AP_endonuclease_F1_CS"/>
</dbReference>
<feature type="binding site" evidence="7">
    <location>
        <position position="246"/>
    </location>
    <ligand>
        <name>Mg(2+)</name>
        <dbReference type="ChEBI" id="CHEBI:18420"/>
        <label>1</label>
    </ligand>
</feature>
<feature type="binding site" evidence="7">
    <location>
        <position position="147"/>
    </location>
    <ligand>
        <name>Mg(2+)</name>
        <dbReference type="ChEBI" id="CHEBI:18420"/>
        <label>1</label>
    </ligand>
</feature>
<dbReference type="Proteomes" id="UP000266313">
    <property type="component" value="Chromosome"/>
</dbReference>
<keyword evidence="3 7" id="KW-0479">Metal-binding</keyword>
<name>A0A250KYC6_9GAMM</name>
<dbReference type="NCBIfam" id="TIGR00633">
    <property type="entry name" value="xth"/>
    <property type="match status" value="1"/>
</dbReference>
<feature type="binding site" evidence="7">
    <location>
        <position position="34"/>
    </location>
    <ligand>
        <name>Mg(2+)</name>
        <dbReference type="ChEBI" id="CHEBI:18420"/>
        <label>1</label>
    </ligand>
</feature>
<dbReference type="RefSeq" id="WP_119631669.1">
    <property type="nucleotide sequence ID" value="NZ_AP017928.1"/>
</dbReference>
<dbReference type="OrthoDB" id="9803914at2"/>
<feature type="site" description="Interaction with DNA substrate" evidence="8">
    <location>
        <position position="246"/>
    </location>
</feature>
<accession>A0A250KYC6</accession>
<dbReference type="PROSITE" id="PS00728">
    <property type="entry name" value="AP_NUCLEASE_F1_3"/>
    <property type="match status" value="1"/>
</dbReference>
<dbReference type="GO" id="GO:0008311">
    <property type="term" value="F:double-stranded DNA 3'-5' DNA exonuclease activity"/>
    <property type="evidence" value="ECO:0007669"/>
    <property type="project" value="InterPro"/>
</dbReference>
<feature type="site" description="Important for catalytic activity" evidence="8">
    <location>
        <position position="216"/>
    </location>
</feature>
<dbReference type="InterPro" id="IPR005135">
    <property type="entry name" value="Endo/exonuclease/phosphatase"/>
</dbReference>
<feature type="active site" evidence="6">
    <location>
        <position position="104"/>
    </location>
</feature>
<evidence type="ECO:0000259" key="9">
    <source>
        <dbReference type="Pfam" id="PF03372"/>
    </source>
</evidence>
<comment type="similarity">
    <text evidence="2">Belongs to the DNA repair enzymes AP/ExoA family.</text>
</comment>
<feature type="active site" description="Proton donor/acceptor" evidence="6">
    <location>
        <position position="145"/>
    </location>
</feature>
<dbReference type="GO" id="GO:0046872">
    <property type="term" value="F:metal ion binding"/>
    <property type="evidence" value="ECO:0007669"/>
    <property type="project" value="UniProtKB-KW"/>
</dbReference>
<gene>
    <name evidence="10" type="ORF">sS8_4586</name>
</gene>
<evidence type="ECO:0000256" key="7">
    <source>
        <dbReference type="PIRSR" id="PIRSR604808-2"/>
    </source>
</evidence>
<evidence type="ECO:0000256" key="3">
    <source>
        <dbReference type="ARBA" id="ARBA00022723"/>
    </source>
</evidence>
<dbReference type="GO" id="GO:0004519">
    <property type="term" value="F:endonuclease activity"/>
    <property type="evidence" value="ECO:0007669"/>
    <property type="project" value="InterPro"/>
</dbReference>
<feature type="domain" description="Endonuclease/exonuclease/phosphatase" evidence="9">
    <location>
        <begin position="4"/>
        <end position="246"/>
    </location>
</feature>
<dbReference type="AlphaFoldDB" id="A0A250KYC6"/>
<dbReference type="GO" id="GO:0006281">
    <property type="term" value="P:DNA repair"/>
    <property type="evidence" value="ECO:0007669"/>
    <property type="project" value="InterPro"/>
</dbReference>
<keyword evidence="11" id="KW-1185">Reference proteome</keyword>
<feature type="active site" description="Proton acceptor" evidence="6">
    <location>
        <position position="246"/>
    </location>
</feature>
<keyword evidence="4" id="KW-0378">Hydrolase</keyword>
<keyword evidence="5 7" id="KW-0460">Magnesium</keyword>
<feature type="binding site" evidence="7">
    <location>
        <position position="245"/>
    </location>
    <ligand>
        <name>Mg(2+)</name>
        <dbReference type="ChEBI" id="CHEBI:18420"/>
        <label>1</label>
    </ligand>
</feature>
<dbReference type="PANTHER" id="PTHR43250:SF2">
    <property type="entry name" value="EXODEOXYRIBONUCLEASE III"/>
    <property type="match status" value="1"/>
</dbReference>
<dbReference type="InterPro" id="IPR037493">
    <property type="entry name" value="ExoIII-like"/>
</dbReference>
<evidence type="ECO:0000313" key="10">
    <source>
        <dbReference type="EMBL" id="BBA36516.1"/>
    </source>
</evidence>
<dbReference type="InterPro" id="IPR004808">
    <property type="entry name" value="AP_endonuc_1"/>
</dbReference>
<evidence type="ECO:0000256" key="5">
    <source>
        <dbReference type="ARBA" id="ARBA00022842"/>
    </source>
</evidence>
<dbReference type="Gene3D" id="3.60.10.10">
    <property type="entry name" value="Endonuclease/exonuclease/phosphatase"/>
    <property type="match status" value="1"/>
</dbReference>
<keyword evidence="7" id="KW-0464">Manganese</keyword>
<evidence type="ECO:0000256" key="4">
    <source>
        <dbReference type="ARBA" id="ARBA00022801"/>
    </source>
</evidence>
<reference evidence="10 11" key="1">
    <citation type="submission" date="2016-12" db="EMBL/GenBank/DDBJ databases">
        <title>Genome sequencing of Methylocaldum marinum.</title>
        <authorList>
            <person name="Takeuchi M."/>
            <person name="Kamagata Y."/>
            <person name="Hiraoka S."/>
            <person name="Oshima K."/>
            <person name="Hattori M."/>
            <person name="Iwasaki W."/>
        </authorList>
    </citation>
    <scope>NUCLEOTIDE SEQUENCE [LARGE SCALE GENOMIC DNA]</scope>
    <source>
        <strain evidence="10 11">S8</strain>
    </source>
</reference>